<dbReference type="Proteomes" id="UP000178349">
    <property type="component" value="Unassembled WGS sequence"/>
</dbReference>
<sequence>MYLYHTIFKNEIVVEFLPPKNSTSQKVIILCDGLPSLPEKNKLVKFLAKKNYWVFHIRYRGTWESIGEFLDKSPVQDVLDLVDALPKGFTDIWDKQEFKVNPESVFVIGASFGGTTALMSSLDPKINKVIAICPVVDWKDESGEESNDYLKNILRQGYPGSYHFSEENWDKLVKTDFFNPVDYADKFDSSKILSIHAKDDKIVMYNGVEKFMDKIGVHFITRKKGGHLSSSIIMNFCIFRKIKKFLDN</sequence>
<gene>
    <name evidence="2" type="ORF">A2493_01175</name>
</gene>
<evidence type="ECO:0000313" key="3">
    <source>
        <dbReference type="Proteomes" id="UP000178349"/>
    </source>
</evidence>
<dbReference type="Gene3D" id="3.40.50.1820">
    <property type="entry name" value="alpha/beta hydrolase"/>
    <property type="match status" value="1"/>
</dbReference>
<proteinExistence type="predicted"/>
<dbReference type="SUPFAM" id="SSF53474">
    <property type="entry name" value="alpha/beta-Hydrolases"/>
    <property type="match status" value="1"/>
</dbReference>
<evidence type="ECO:0000313" key="2">
    <source>
        <dbReference type="EMBL" id="OGH85534.1"/>
    </source>
</evidence>
<dbReference type="GO" id="GO:0008236">
    <property type="term" value="F:serine-type peptidase activity"/>
    <property type="evidence" value="ECO:0007669"/>
    <property type="project" value="InterPro"/>
</dbReference>
<evidence type="ECO:0000259" key="1">
    <source>
        <dbReference type="Pfam" id="PF00326"/>
    </source>
</evidence>
<accession>A0A1F6NPL5</accession>
<dbReference type="AlphaFoldDB" id="A0A1F6NPL5"/>
<dbReference type="GO" id="GO:0006508">
    <property type="term" value="P:proteolysis"/>
    <property type="evidence" value="ECO:0007669"/>
    <property type="project" value="InterPro"/>
</dbReference>
<comment type="caution">
    <text evidence="2">The sequence shown here is derived from an EMBL/GenBank/DDBJ whole genome shotgun (WGS) entry which is preliminary data.</text>
</comment>
<dbReference type="InterPro" id="IPR029058">
    <property type="entry name" value="AB_hydrolase_fold"/>
</dbReference>
<reference evidence="2 3" key="1">
    <citation type="journal article" date="2016" name="Nat. Commun.">
        <title>Thousands of microbial genomes shed light on interconnected biogeochemical processes in an aquifer system.</title>
        <authorList>
            <person name="Anantharaman K."/>
            <person name="Brown C.T."/>
            <person name="Hug L.A."/>
            <person name="Sharon I."/>
            <person name="Castelle C.J."/>
            <person name="Probst A.J."/>
            <person name="Thomas B.C."/>
            <person name="Singh A."/>
            <person name="Wilkins M.J."/>
            <person name="Karaoz U."/>
            <person name="Brodie E.L."/>
            <person name="Williams K.H."/>
            <person name="Hubbard S.S."/>
            <person name="Banfield J.F."/>
        </authorList>
    </citation>
    <scope>NUCLEOTIDE SEQUENCE [LARGE SCALE GENOMIC DNA]</scope>
</reference>
<dbReference type="Pfam" id="PF00326">
    <property type="entry name" value="Peptidase_S9"/>
    <property type="match status" value="1"/>
</dbReference>
<organism evidence="2 3">
    <name type="scientific">Candidatus Magasanikbacteria bacterium RIFOXYC12_FULL_33_11</name>
    <dbReference type="NCBI Taxonomy" id="1798701"/>
    <lineage>
        <taxon>Bacteria</taxon>
        <taxon>Candidatus Magasanikiibacteriota</taxon>
    </lineage>
</organism>
<dbReference type="EMBL" id="MFQW01000042">
    <property type="protein sequence ID" value="OGH85534.1"/>
    <property type="molecule type" value="Genomic_DNA"/>
</dbReference>
<protein>
    <recommendedName>
        <fullName evidence="1">Peptidase S9 prolyl oligopeptidase catalytic domain-containing protein</fullName>
    </recommendedName>
</protein>
<name>A0A1F6NPL5_9BACT</name>
<dbReference type="InterPro" id="IPR001375">
    <property type="entry name" value="Peptidase_S9_cat"/>
</dbReference>
<feature type="domain" description="Peptidase S9 prolyl oligopeptidase catalytic" evidence="1">
    <location>
        <begin position="44"/>
        <end position="215"/>
    </location>
</feature>